<dbReference type="eggNOG" id="ENOG502ZNP4">
    <property type="taxonomic scope" value="Bacteria"/>
</dbReference>
<sequence>MTTARVVHESQNFELLYTEIVQKINSLLNDSNDELIKKAVLKNVEEIRTWLPKETKNFDPKKRLHLPALNALQATLVILNAIEALSEQNQYKSHSKSLISHLFTGAHVRIEDDGAFLDNLNKHMSLFKRFSSHYKNEKIAKYVAQHKNEQNQATIEQEALDDFNKGTPDYSVRAELIFNELVMGKVTREGKTYTWLQFEGHSHQPRSAYRNSLVQLLDGFLQLFHYSIEKFQHHLDYVNYRFHGKKQNIGQYGNSEFTESNPIVFEESIEPDPKPPGVSKTI</sequence>
<organism evidence="1 2">
    <name type="scientific">Legionella drancourtii LLAP12</name>
    <dbReference type="NCBI Taxonomy" id="658187"/>
    <lineage>
        <taxon>Bacteria</taxon>
        <taxon>Pseudomonadati</taxon>
        <taxon>Pseudomonadota</taxon>
        <taxon>Gammaproteobacteria</taxon>
        <taxon>Legionellales</taxon>
        <taxon>Legionellaceae</taxon>
        <taxon>Legionella</taxon>
    </lineage>
</organism>
<dbReference type="OrthoDB" id="5140890at2"/>
<reference evidence="1 2" key="1">
    <citation type="journal article" date="2011" name="BMC Genomics">
        <title>Insight into cross-talk between intra-amoebal pathogens.</title>
        <authorList>
            <person name="Gimenez G."/>
            <person name="Bertelli C."/>
            <person name="Moliner C."/>
            <person name="Robert C."/>
            <person name="Raoult D."/>
            <person name="Fournier P.E."/>
            <person name="Greub G."/>
        </authorList>
    </citation>
    <scope>NUCLEOTIDE SEQUENCE [LARGE SCALE GENOMIC DNA]</scope>
    <source>
        <strain evidence="1 2">LLAP12</strain>
    </source>
</reference>
<accession>G9EM00</accession>
<dbReference type="STRING" id="658187.LDG_6261"/>
<evidence type="ECO:0000313" key="2">
    <source>
        <dbReference type="Proteomes" id="UP000002770"/>
    </source>
</evidence>
<dbReference type="RefSeq" id="WP_006870197.1">
    <property type="nucleotide sequence ID" value="NZ_JH413811.1"/>
</dbReference>
<evidence type="ECO:0000313" key="1">
    <source>
        <dbReference type="EMBL" id="EHL31600.1"/>
    </source>
</evidence>
<dbReference type="AlphaFoldDB" id="G9EM00"/>
<protein>
    <submittedName>
        <fullName evidence="1">Uncharacterized protein</fullName>
    </submittedName>
</protein>
<dbReference type="HOGENOM" id="CLU_986228_0_0_6"/>
<dbReference type="InParanoid" id="G9EM00"/>
<gene>
    <name evidence="1" type="ORF">LDG_6261</name>
</gene>
<dbReference type="EMBL" id="JH413811">
    <property type="protein sequence ID" value="EHL31600.1"/>
    <property type="molecule type" value="Genomic_DNA"/>
</dbReference>
<dbReference type="Proteomes" id="UP000002770">
    <property type="component" value="Unassembled WGS sequence"/>
</dbReference>
<keyword evidence="2" id="KW-1185">Reference proteome</keyword>
<name>G9EM00_9GAMM</name>
<proteinExistence type="predicted"/>